<sequence>LINSFGIPFVLYTIYFIVSQGIDKLEHAKDPLADVVITGKSSFGILGGIVTLSFFIHNAIQPIILHSNPSSRSRDITIAYVLVGLSYTAVGALGYIGFPKGHHQQNFLDAFPILDTFAFSARASLLFQLATVYPLVLLIVRTQFFGLVYNTPWPNAIAVVLLNATVMTVTTLFAVYYPKVGDVLRFTGAIGGFILIFCVPIGIHLLSFDLVGLCRSTIAVYLTTKGMMRATTPNYDGDVDNTQLSSECKVLARKAIAATKAGKHLDAVKHLEAACEIEQDNWILWKYFALAQFELWQSIAIAPATLSALSFLRSQGFDGPKRSLNNAYDAFVVAMEYPENKHNATMLHKIAILYMEHRAYQGALTVCTMLLETCRHYSQMNEAVLVTASAAAMLQHPNQSGDYFAHLVDNPPHNLRKYQLFLLAGMQFDSDVSSPESSDGASILYEEGYKNLVNDDCRRTPSEKKTMNLFLSSRKNESERIQIWIQDAEVWEELAVALFNANHPAIAKSAIDYAVSRQGVATEQLLLLHGRVLYRLENLQEAQKVLERGLYENYYTSPYIRFYLSLVSPAWASYLNTEDRSALTLQRIYRGHLGRKRVVRFRHERSERLKMKFFLLGRMHWKALAAKVRVAIRKALEREREANERISMDSNDDYLRLQRWNAAAVKIQMLYHIMIAKKEKARRIELMAKHQRLLERVLRHTKEQWLRACFDALVEYVSIYQDEKDAAVIILQRNTRRFLSWRHYQQLKAKQAAQRQLVGLFIGQRDKQRQQSVFNALRLAHVHAKAVRRKSSIRIQSWYRGLVARWSFRAALNRQYNIRDSMQVFILGRQAHAMYKCLQGWKIFATTIMYQKNKMAIVIQRRFRGILARRKAKSLHGRRVYCERMVQGRQMKRNRRTLDEIWTMWQLYLEIHAMELNHAATNIQRLFRGSKSRRYVRFEREYQQIYYPNVLQKIPLVLVSLRLVFLAWKTARRYRYEISTKAARVIQRFYRHSKHQRQGRAMLLKLKKQHALLLRLQRSFYGVATAFFRVLKEMRASTLNKRNHAAIVLQRNLRGWLARKVFQRLARQQKQS</sequence>
<dbReference type="OrthoDB" id="76105at2759"/>
<evidence type="ECO:0000256" key="2">
    <source>
        <dbReference type="ARBA" id="ARBA00004155"/>
    </source>
</evidence>
<dbReference type="GO" id="GO:0015179">
    <property type="term" value="F:L-amino acid transmembrane transporter activity"/>
    <property type="evidence" value="ECO:0007669"/>
    <property type="project" value="TreeGrafter"/>
</dbReference>
<dbReference type="SMART" id="SM00015">
    <property type="entry name" value="IQ"/>
    <property type="match status" value="6"/>
</dbReference>
<evidence type="ECO:0000256" key="5">
    <source>
        <dbReference type="ARBA" id="ARBA00022723"/>
    </source>
</evidence>
<dbReference type="STRING" id="74557.A0A1V9Y4M0"/>
<evidence type="ECO:0000313" key="18">
    <source>
        <dbReference type="Proteomes" id="UP000243217"/>
    </source>
</evidence>
<feature type="transmembrane region" description="Helical" evidence="15">
    <location>
        <begin position="183"/>
        <end position="206"/>
    </location>
</feature>
<organism evidence="17 18">
    <name type="scientific">Thraustotheca clavata</name>
    <dbReference type="NCBI Taxonomy" id="74557"/>
    <lineage>
        <taxon>Eukaryota</taxon>
        <taxon>Sar</taxon>
        <taxon>Stramenopiles</taxon>
        <taxon>Oomycota</taxon>
        <taxon>Saprolegniomycetes</taxon>
        <taxon>Saprolegniales</taxon>
        <taxon>Achlyaceae</taxon>
        <taxon>Thraustotheca</taxon>
    </lineage>
</organism>
<feature type="transmembrane region" description="Helical" evidence="15">
    <location>
        <begin position="76"/>
        <end position="98"/>
    </location>
</feature>
<keyword evidence="11" id="KW-1015">Disulfide bond</keyword>
<feature type="domain" description="Amino acid transporter transmembrane" evidence="16">
    <location>
        <begin position="47"/>
        <end position="206"/>
    </location>
</feature>
<evidence type="ECO:0000256" key="15">
    <source>
        <dbReference type="SAM" id="Phobius"/>
    </source>
</evidence>
<evidence type="ECO:0000256" key="12">
    <source>
        <dbReference type="ARBA" id="ARBA00023180"/>
    </source>
</evidence>
<evidence type="ECO:0000256" key="9">
    <source>
        <dbReference type="ARBA" id="ARBA00023053"/>
    </source>
</evidence>
<dbReference type="GO" id="GO:0005765">
    <property type="term" value="C:lysosomal membrane"/>
    <property type="evidence" value="ECO:0007669"/>
    <property type="project" value="UniProtKB-SubCell"/>
</dbReference>
<dbReference type="Pfam" id="PF01490">
    <property type="entry name" value="Aa_trans"/>
    <property type="match status" value="1"/>
</dbReference>
<feature type="transmembrane region" description="Helical" evidence="15">
    <location>
        <begin position="152"/>
        <end position="176"/>
    </location>
</feature>
<keyword evidence="3" id="KW-0813">Transport</keyword>
<keyword evidence="4 15" id="KW-0812">Transmembrane</keyword>
<evidence type="ECO:0000256" key="8">
    <source>
        <dbReference type="ARBA" id="ARBA00022989"/>
    </source>
</evidence>
<feature type="transmembrane region" description="Helical" evidence="15">
    <location>
        <begin position="43"/>
        <end position="64"/>
    </location>
</feature>
<dbReference type="GO" id="GO:0031902">
    <property type="term" value="C:late endosome membrane"/>
    <property type="evidence" value="ECO:0007669"/>
    <property type="project" value="UniProtKB-SubCell"/>
</dbReference>
<feature type="transmembrane region" description="Helical" evidence="15">
    <location>
        <begin position="119"/>
        <end position="140"/>
    </location>
</feature>
<feature type="non-terminal residue" evidence="17">
    <location>
        <position position="1"/>
    </location>
</feature>
<dbReference type="InterPro" id="IPR011990">
    <property type="entry name" value="TPR-like_helical_dom_sf"/>
</dbReference>
<evidence type="ECO:0000256" key="6">
    <source>
        <dbReference type="ARBA" id="ARBA00022753"/>
    </source>
</evidence>
<dbReference type="Gene3D" id="1.20.5.190">
    <property type="match status" value="1"/>
</dbReference>
<evidence type="ECO:0000256" key="3">
    <source>
        <dbReference type="ARBA" id="ARBA00022448"/>
    </source>
</evidence>
<evidence type="ECO:0000256" key="10">
    <source>
        <dbReference type="ARBA" id="ARBA00023136"/>
    </source>
</evidence>
<dbReference type="InterPro" id="IPR000048">
    <property type="entry name" value="IQ_motif_EF-hand-BS"/>
</dbReference>
<keyword evidence="7" id="KW-0029">Amino-acid transport</keyword>
<feature type="transmembrane region" description="Helical" evidence="15">
    <location>
        <begin position="6"/>
        <end position="22"/>
    </location>
</feature>
<keyword evidence="18" id="KW-1185">Reference proteome</keyword>
<gene>
    <name evidence="17" type="ORF">THRCLA_11956</name>
</gene>
<evidence type="ECO:0000313" key="17">
    <source>
        <dbReference type="EMBL" id="OQR80662.1"/>
    </source>
</evidence>
<feature type="non-terminal residue" evidence="17">
    <location>
        <position position="1072"/>
    </location>
</feature>
<evidence type="ECO:0000256" key="7">
    <source>
        <dbReference type="ARBA" id="ARBA00022970"/>
    </source>
</evidence>
<keyword evidence="6" id="KW-0967">Endosome</keyword>
<keyword evidence="8 15" id="KW-1133">Transmembrane helix</keyword>
<keyword evidence="13" id="KW-0458">Lysosome</keyword>
<proteinExistence type="inferred from homology"/>
<name>A0A1V9Y4M0_9STRA</name>
<comment type="subcellular location">
    <subcellularLocation>
        <location evidence="1">Late endosome membrane</location>
        <topology evidence="1">Multi-pass membrane protein</topology>
    </subcellularLocation>
    <subcellularLocation>
        <location evidence="2">Lysosome membrane</location>
        <topology evidence="2">Multi-pass membrane protein</topology>
    </subcellularLocation>
</comment>
<keyword evidence="5" id="KW-0479">Metal-binding</keyword>
<evidence type="ECO:0000256" key="11">
    <source>
        <dbReference type="ARBA" id="ARBA00023157"/>
    </source>
</evidence>
<comment type="similarity">
    <text evidence="14">Belongs to the amino acid/polyamine transporter 2 family. SLC38A9 subfamily.</text>
</comment>
<dbReference type="AlphaFoldDB" id="A0A1V9Y4M0"/>
<dbReference type="PANTHER" id="PTHR22950">
    <property type="entry name" value="AMINO ACID TRANSPORTER"/>
    <property type="match status" value="1"/>
</dbReference>
<dbReference type="GO" id="GO:0046872">
    <property type="term" value="F:metal ion binding"/>
    <property type="evidence" value="ECO:0007669"/>
    <property type="project" value="UniProtKB-KW"/>
</dbReference>
<dbReference type="Proteomes" id="UP000243217">
    <property type="component" value="Unassembled WGS sequence"/>
</dbReference>
<evidence type="ECO:0000256" key="4">
    <source>
        <dbReference type="ARBA" id="ARBA00022692"/>
    </source>
</evidence>
<keyword evidence="9" id="KW-0915">Sodium</keyword>
<dbReference type="PROSITE" id="PS50096">
    <property type="entry name" value="IQ"/>
    <property type="match status" value="5"/>
</dbReference>
<dbReference type="SUPFAM" id="SSF48452">
    <property type="entry name" value="TPR-like"/>
    <property type="match status" value="2"/>
</dbReference>
<dbReference type="PANTHER" id="PTHR22950:SF244">
    <property type="entry name" value="NEUTRAL AMINO ACID TRANSPORTER 9"/>
    <property type="match status" value="1"/>
</dbReference>
<dbReference type="EMBL" id="JNBS01005148">
    <property type="protein sequence ID" value="OQR80662.1"/>
    <property type="molecule type" value="Genomic_DNA"/>
</dbReference>
<dbReference type="InterPro" id="IPR013057">
    <property type="entry name" value="AA_transpt_TM"/>
</dbReference>
<evidence type="ECO:0000256" key="13">
    <source>
        <dbReference type="ARBA" id="ARBA00023228"/>
    </source>
</evidence>
<evidence type="ECO:0000256" key="1">
    <source>
        <dbReference type="ARBA" id="ARBA00004107"/>
    </source>
</evidence>
<protein>
    <recommendedName>
        <fullName evidence="16">Amino acid transporter transmembrane domain-containing protein</fullName>
    </recommendedName>
</protein>
<comment type="caution">
    <text evidence="17">The sequence shown here is derived from an EMBL/GenBank/DDBJ whole genome shotgun (WGS) entry which is preliminary data.</text>
</comment>
<keyword evidence="12" id="KW-0325">Glycoprotein</keyword>
<reference evidence="17 18" key="1">
    <citation type="journal article" date="2014" name="Genome Biol. Evol.">
        <title>The secreted proteins of Achlya hypogyna and Thraustotheca clavata identify the ancestral oomycete secretome and reveal gene acquisitions by horizontal gene transfer.</title>
        <authorList>
            <person name="Misner I."/>
            <person name="Blouin N."/>
            <person name="Leonard G."/>
            <person name="Richards T.A."/>
            <person name="Lane C.E."/>
        </authorList>
    </citation>
    <scope>NUCLEOTIDE SEQUENCE [LARGE SCALE GENOMIC DNA]</scope>
    <source>
        <strain evidence="17 18">ATCC 34112</strain>
    </source>
</reference>
<evidence type="ECO:0000256" key="14">
    <source>
        <dbReference type="ARBA" id="ARBA00038442"/>
    </source>
</evidence>
<accession>A0A1V9Y4M0</accession>
<dbReference type="Pfam" id="PF00612">
    <property type="entry name" value="IQ"/>
    <property type="match status" value="5"/>
</dbReference>
<keyword evidence="10 15" id="KW-0472">Membrane</keyword>
<evidence type="ECO:0000259" key="16">
    <source>
        <dbReference type="Pfam" id="PF01490"/>
    </source>
</evidence>